<dbReference type="OrthoDB" id="2802356at2759"/>
<organism evidence="2 3">
    <name type="scientific">Heliocybe sulcata</name>
    <dbReference type="NCBI Taxonomy" id="5364"/>
    <lineage>
        <taxon>Eukaryota</taxon>
        <taxon>Fungi</taxon>
        <taxon>Dikarya</taxon>
        <taxon>Basidiomycota</taxon>
        <taxon>Agaricomycotina</taxon>
        <taxon>Agaricomycetes</taxon>
        <taxon>Gloeophyllales</taxon>
        <taxon>Gloeophyllaceae</taxon>
        <taxon>Heliocybe</taxon>
    </lineage>
</organism>
<dbReference type="STRING" id="5364.A0A5C3MZA1"/>
<feature type="region of interest" description="Disordered" evidence="1">
    <location>
        <begin position="524"/>
        <end position="545"/>
    </location>
</feature>
<dbReference type="Proteomes" id="UP000305948">
    <property type="component" value="Unassembled WGS sequence"/>
</dbReference>
<name>A0A5C3MZA1_9AGAM</name>
<dbReference type="EMBL" id="ML213514">
    <property type="protein sequence ID" value="TFK50085.1"/>
    <property type="molecule type" value="Genomic_DNA"/>
</dbReference>
<feature type="compositionally biased region" description="Acidic residues" evidence="1">
    <location>
        <begin position="177"/>
        <end position="191"/>
    </location>
</feature>
<reference evidence="2 3" key="1">
    <citation type="journal article" date="2019" name="Nat. Ecol. Evol.">
        <title>Megaphylogeny resolves global patterns of mushroom evolution.</title>
        <authorList>
            <person name="Varga T."/>
            <person name="Krizsan K."/>
            <person name="Foldi C."/>
            <person name="Dima B."/>
            <person name="Sanchez-Garcia M."/>
            <person name="Sanchez-Ramirez S."/>
            <person name="Szollosi G.J."/>
            <person name="Szarkandi J.G."/>
            <person name="Papp V."/>
            <person name="Albert L."/>
            <person name="Andreopoulos W."/>
            <person name="Angelini C."/>
            <person name="Antonin V."/>
            <person name="Barry K.W."/>
            <person name="Bougher N.L."/>
            <person name="Buchanan P."/>
            <person name="Buyck B."/>
            <person name="Bense V."/>
            <person name="Catcheside P."/>
            <person name="Chovatia M."/>
            <person name="Cooper J."/>
            <person name="Damon W."/>
            <person name="Desjardin D."/>
            <person name="Finy P."/>
            <person name="Geml J."/>
            <person name="Haridas S."/>
            <person name="Hughes K."/>
            <person name="Justo A."/>
            <person name="Karasinski D."/>
            <person name="Kautmanova I."/>
            <person name="Kiss B."/>
            <person name="Kocsube S."/>
            <person name="Kotiranta H."/>
            <person name="LaButti K.M."/>
            <person name="Lechner B.E."/>
            <person name="Liimatainen K."/>
            <person name="Lipzen A."/>
            <person name="Lukacs Z."/>
            <person name="Mihaltcheva S."/>
            <person name="Morgado L.N."/>
            <person name="Niskanen T."/>
            <person name="Noordeloos M.E."/>
            <person name="Ohm R.A."/>
            <person name="Ortiz-Santana B."/>
            <person name="Ovrebo C."/>
            <person name="Racz N."/>
            <person name="Riley R."/>
            <person name="Savchenko A."/>
            <person name="Shiryaev A."/>
            <person name="Soop K."/>
            <person name="Spirin V."/>
            <person name="Szebenyi C."/>
            <person name="Tomsovsky M."/>
            <person name="Tulloss R.E."/>
            <person name="Uehling J."/>
            <person name="Grigoriev I.V."/>
            <person name="Vagvolgyi C."/>
            <person name="Papp T."/>
            <person name="Martin F.M."/>
            <person name="Miettinen O."/>
            <person name="Hibbett D.S."/>
            <person name="Nagy L.G."/>
        </authorList>
    </citation>
    <scope>NUCLEOTIDE SEQUENCE [LARGE SCALE GENOMIC DNA]</scope>
    <source>
        <strain evidence="2 3">OMC1185</strain>
    </source>
</reference>
<dbReference type="AlphaFoldDB" id="A0A5C3MZA1"/>
<gene>
    <name evidence="2" type="ORF">OE88DRAFT_1736366</name>
</gene>
<evidence type="ECO:0000256" key="1">
    <source>
        <dbReference type="SAM" id="MobiDB-lite"/>
    </source>
</evidence>
<evidence type="ECO:0000313" key="3">
    <source>
        <dbReference type="Proteomes" id="UP000305948"/>
    </source>
</evidence>
<sequence length="545" mass="54733">MSFSFYQNAGDGWGTQSYRFGPPPAPSFQPQPHWGGWDFFRAHSAIRDRGIFENALDRVKNYEGAAGVGIYEARRFHRLVYGGLVDITTAPPSEIGHAAAYEAFRIWRHHGSICAPLGGDIERQRECMMALATAEATRLCQFSGRMVDRMGCQVAADAAASTASLIFSQTEMGVAEQQEENTEEAEEENQEDGMNPNMGGMYPGQMGGPMGGMGMNPGMNMGAGMGGMQGPMGGAGMGMGMNPMMAGGQYGVGGAGMGGGMGGGGMGGMSPMGGGAMGGMSPMGGGGMGGGRMGGMGPMSGSGMGPMGGMPGRYGGMGGGGGMRDGAQSPYIYDDRYAYTGTPALRRRVSSAPNSPMPSRAGGTPMPRSPAMPAPRSGRASAYGGPENAFAGSSGNPLNELANGLAVGGTMTNGMGPGLGPGAAGGGMGGGGAGYAPGAIPGSPYTGGMINPMQAGQPMVGGGYPQQGQMYGQGQPTVTGGGGGMYGGGGGYPGQMQAGGMYPGQAGSVNVGGQSYPMPPGSVINIVPSSGRSRRSRRHSASGYY</sequence>
<feature type="compositionally biased region" description="Basic residues" evidence="1">
    <location>
        <begin position="532"/>
        <end position="545"/>
    </location>
</feature>
<protein>
    <submittedName>
        <fullName evidence="2">Uncharacterized protein</fullName>
    </submittedName>
</protein>
<keyword evidence="3" id="KW-1185">Reference proteome</keyword>
<evidence type="ECO:0000313" key="2">
    <source>
        <dbReference type="EMBL" id="TFK50085.1"/>
    </source>
</evidence>
<feature type="region of interest" description="Disordered" evidence="1">
    <location>
        <begin position="348"/>
        <end position="381"/>
    </location>
</feature>
<feature type="region of interest" description="Disordered" evidence="1">
    <location>
        <begin position="174"/>
        <end position="196"/>
    </location>
</feature>
<proteinExistence type="predicted"/>
<accession>A0A5C3MZA1</accession>